<evidence type="ECO:0000256" key="1">
    <source>
        <dbReference type="SAM" id="SignalP"/>
    </source>
</evidence>
<comment type="caution">
    <text evidence="3">The sequence shown here is derived from an EMBL/GenBank/DDBJ whole genome shotgun (WGS) entry which is preliminary data.</text>
</comment>
<organism evidence="3 4">
    <name type="scientific">Candidatus Paraprevotella stercoravium</name>
    <dbReference type="NCBI Taxonomy" id="2838725"/>
    <lineage>
        <taxon>Bacteria</taxon>
        <taxon>Pseudomonadati</taxon>
        <taxon>Bacteroidota</taxon>
        <taxon>Bacteroidia</taxon>
        <taxon>Bacteroidales</taxon>
        <taxon>Prevotellaceae</taxon>
        <taxon>Paraprevotella</taxon>
    </lineage>
</organism>
<keyword evidence="1" id="KW-0732">Signal</keyword>
<gene>
    <name evidence="3" type="ORF">H9789_04770</name>
</gene>
<reference evidence="3" key="2">
    <citation type="submission" date="2021-04" db="EMBL/GenBank/DDBJ databases">
        <authorList>
            <person name="Gilroy R."/>
        </authorList>
    </citation>
    <scope>NUCLEOTIDE SEQUENCE</scope>
    <source>
        <strain evidence="3">G3-2149</strain>
    </source>
</reference>
<feature type="chain" id="PRO_5038367410" evidence="1">
    <location>
        <begin position="23"/>
        <end position="434"/>
    </location>
</feature>
<protein>
    <submittedName>
        <fullName evidence="3">PepSY-like domain-containing protein</fullName>
    </submittedName>
</protein>
<dbReference type="Gene3D" id="3.10.450.360">
    <property type="match status" value="3"/>
</dbReference>
<feature type="domain" description="Putative beta-lactamase-inhibitor-like PepSY-like" evidence="2">
    <location>
        <begin position="70"/>
        <end position="157"/>
    </location>
</feature>
<dbReference type="EMBL" id="JAHLFU010000088">
    <property type="protein sequence ID" value="MBU3853119.1"/>
    <property type="molecule type" value="Genomic_DNA"/>
</dbReference>
<dbReference type="Proteomes" id="UP000823865">
    <property type="component" value="Unassembled WGS sequence"/>
</dbReference>
<feature type="signal peptide" evidence="1">
    <location>
        <begin position="1"/>
        <end position="22"/>
    </location>
</feature>
<sequence length="434" mass="49240">MKKNLWLAAALCCGLFGLSSCNENTAETVTVPKHIEDQFYMKYPDAKNVQWSSKNGYAIASFYQENDSITDKCSAWFAQSDGFWDMTEYDIPYAYLPEAVRVAFESSKYAASPWVADRDVEILERAGIETLYIISVENQNSSVEMDFYYSADGILLKEVFDDKDDGGLAEDFLPQTPTTSIKKWIDQKFPGARIVDIETENGGTEVELVYEGSVYEILFSREQNWMYSKQEIPERQYVNLPPKVLSTLRTIEGFTDLAALDDVDYYQTASSGNFYCIEMETRFNDDQKVYITEAGDIIEKPVLGGGDGQGVPVESEIGEWITQKYAGSVIVGREYDDGFLEVDFVHENIKKTAYFNGSGTWVLSEWDVAYTSLPSAVLSTLKERYSDYSIDRDDIEVQEYPSGLRYVIEMERGERDLKAYISSDGTVIGEKFED</sequence>
<name>A0A9E2L5S5_9BACT</name>
<feature type="domain" description="Putative beta-lactamase-inhibitor-like PepSY-like" evidence="2">
    <location>
        <begin position="212"/>
        <end position="298"/>
    </location>
</feature>
<dbReference type="Pfam" id="PF11396">
    <property type="entry name" value="PepSY_like"/>
    <property type="match status" value="3"/>
</dbReference>
<dbReference type="PROSITE" id="PS51257">
    <property type="entry name" value="PROKAR_LIPOPROTEIN"/>
    <property type="match status" value="1"/>
</dbReference>
<dbReference type="InterPro" id="IPR021533">
    <property type="entry name" value="PepSY-like"/>
</dbReference>
<evidence type="ECO:0000313" key="4">
    <source>
        <dbReference type="Proteomes" id="UP000823865"/>
    </source>
</evidence>
<dbReference type="AlphaFoldDB" id="A0A9E2L5S5"/>
<dbReference type="SUPFAM" id="SSF160574">
    <property type="entry name" value="BT0923-like"/>
    <property type="match status" value="3"/>
</dbReference>
<feature type="domain" description="Putative beta-lactamase-inhibitor-like PepSY-like" evidence="2">
    <location>
        <begin position="341"/>
        <end position="428"/>
    </location>
</feature>
<proteinExistence type="predicted"/>
<accession>A0A9E2L5S5</accession>
<reference evidence="3" key="1">
    <citation type="journal article" date="2021" name="PeerJ">
        <title>Extensive microbial diversity within the chicken gut microbiome revealed by metagenomics and culture.</title>
        <authorList>
            <person name="Gilroy R."/>
            <person name="Ravi A."/>
            <person name="Getino M."/>
            <person name="Pursley I."/>
            <person name="Horton D.L."/>
            <person name="Alikhan N.F."/>
            <person name="Baker D."/>
            <person name="Gharbi K."/>
            <person name="Hall N."/>
            <person name="Watson M."/>
            <person name="Adriaenssens E.M."/>
            <person name="Foster-Nyarko E."/>
            <person name="Jarju S."/>
            <person name="Secka A."/>
            <person name="Antonio M."/>
            <person name="Oren A."/>
            <person name="Chaudhuri R.R."/>
            <person name="La Ragione R."/>
            <person name="Hildebrand F."/>
            <person name="Pallen M.J."/>
        </authorList>
    </citation>
    <scope>NUCLEOTIDE SEQUENCE</scope>
    <source>
        <strain evidence="3">G3-2149</strain>
    </source>
</reference>
<evidence type="ECO:0000259" key="2">
    <source>
        <dbReference type="Pfam" id="PF11396"/>
    </source>
</evidence>
<evidence type="ECO:0000313" key="3">
    <source>
        <dbReference type="EMBL" id="MBU3853119.1"/>
    </source>
</evidence>